<dbReference type="Pfam" id="PF04357">
    <property type="entry name" value="TamB"/>
    <property type="match status" value="1"/>
</dbReference>
<dbReference type="PANTHER" id="PTHR34457:SF3">
    <property type="entry name" value="PROTEIN TIC236, CHLOROPLASTIC"/>
    <property type="match status" value="1"/>
</dbReference>
<accession>A0A8J6XAH8</accession>
<name>A0A8J6XAH8_9CYAN</name>
<evidence type="ECO:0000313" key="8">
    <source>
        <dbReference type="Proteomes" id="UP000629098"/>
    </source>
</evidence>
<dbReference type="PANTHER" id="PTHR34457">
    <property type="entry name" value="EMBRYO DEFECTIVE 2410"/>
    <property type="match status" value="1"/>
</dbReference>
<dbReference type="EMBL" id="JACXAE010000009">
    <property type="protein sequence ID" value="MBD2770799.1"/>
    <property type="molecule type" value="Genomic_DNA"/>
</dbReference>
<organism evidence="7 8">
    <name type="scientific">Iningainema tapete BLCC-T55</name>
    <dbReference type="NCBI Taxonomy" id="2748662"/>
    <lineage>
        <taxon>Bacteria</taxon>
        <taxon>Bacillati</taxon>
        <taxon>Cyanobacteriota</taxon>
        <taxon>Cyanophyceae</taxon>
        <taxon>Nostocales</taxon>
        <taxon>Scytonemataceae</taxon>
        <taxon>Iningainema tapete</taxon>
    </lineage>
</organism>
<keyword evidence="2 5" id="KW-0812">Transmembrane</keyword>
<evidence type="ECO:0000256" key="4">
    <source>
        <dbReference type="ARBA" id="ARBA00023136"/>
    </source>
</evidence>
<comment type="subcellular location">
    <subcellularLocation>
        <location evidence="1">Membrane</location>
        <topology evidence="1">Single-pass membrane protein</topology>
    </subcellularLocation>
</comment>
<protein>
    <submittedName>
        <fullName evidence="7">Translocation/assembly module TamB domain-containing protein</fullName>
    </submittedName>
</protein>
<proteinExistence type="predicted"/>
<sequence length="1987" mass="210000">MANPSNPEPNSNSRNRNRQLLMVVSRGGIALGGLLLVGLVGGAWRLWMFVDKELTPLVAKNLTTTLNRPVQLGEIEEISLVGIKFGSSSLPPTPTDPDKATVDGVEVGFDPIQLLFTRRLKLDVTLVNADAYLEQDQQGRWISTSLAAPGPSGIVKIELDKIRLRNAKLVLAARQAAAKNAVQTPQAVSPPLDTPVAIAQLDGTAQFLENNQLVRYEVAGKPVNGGSISIQGETRVKSLDTNLQLQTQDFLAADITRIIKLPLTLQAGRINNSNLKLQWRQQQDPLLFGSANVQGVRLQVPQLPQPFLNSQGNLNFQGTQIQLQNVGTSYGKIPLIANGILDTKAGFKLAARVNAVSLANAQETLKINLPVPVAGEVQADVQVVGPTTKPVVSGTVVSNKPAKIDKVDISSLRSKFEFNTEKSEINISDVQARATVGGEVTGGGRIKLGTTPQLNFNFAAANFAGDAIATAYETQLPIKIGTVAATAQLSGTSTTVQTSVQWLAPNATYPARGTIIVSPDKTVLFRNVALQVAGGTVQASGSWANQRYSAVADTNQIQVARLVKPEQLQNVSLDDARFNGRIIVSGTTGPFKIGSIRTSNARVQVGGGAIAISNVQLSDQNFSAQLVANGVQLSRVLKTKLPITPGPLAGTFQIAGNTSDISVKTLRATGNARLGIGGGTVTASNIQLADGIYQAQVQAADVAVQQLAQVPKQFQGRLNGRFNVAGSAESISPQTIQATGQARVNIAGGTVTASNIQLANGRYQAQVQANKVQVQRLAQVPPQFQGALTGQFNVAGAVDSFSPKSIQAAGKAQLNVAGGTVTASNIQLANGRYQAQVQANNVQVQRLASVPPQFQGALNGQLNVAGTIDSLSPQSIQATGEAQLSNVAGGKVTASNIQLANGRYQALVDATGVQLSRLSQQLKGQFGGKLQVAGTLEPQNLASLQNISAAGEVEFSQGVVGIEQPLTAQIAWDGQKLNIARATSPDLNVSGYVLANAKGVGIPEITEINLNVQAQNYNLQKIPFQLPNAVALAGIADFNGQITGKLPVPNVQGQVNLRNLVVNRLAFEPVLTGNVKSVQGEGVNFDVGGTRDRIAVSLNSNDSRQGIPFNVSSFVVRWQDALATGQAQGDNLAVKVDNFPLAVLNIKPPPKTRLGAGVVAGLLTANLQVNQKTFAAAGDLAIAKPQVGRIKGDSLNAQFSYGDGAATITSSQFVKGESLYALAGTFNQTANGPQVKGKVNITQGKIQDVLAAAQLFDLQDLQNDMTQEPNYGSAADLKTTTVGLPNQTLYTQLQRFSEIDALLAQQQEQQRDSSILPRLAELTGTFNGEIAVDTTTASGLAANFNLNGQNFVWGKQNSPNPLYRADQIIAQGNFANGVLTLLPLRIESKDRLIAFTGNVGGKEQSGQLRVTNFPIQVLNNFVKLPINVTGNLNLAAALAGNIQNPLAKGELQIVDGTLNQKKVDSATASFSYDNGRLNFGSTLVVASPEPVTVTGSIPYKLPFAAVEPASNEVNLDVNVKNEGLALLNLFTNQVAFENGEGQVNLTVRGTLKEPLVTGVASVNNATFSAQALPGQLTNVTGRALFDRYTVNVENLQGNFSQGKIAAQGEIPIFSQEQQITNPLSVTLDQLAVNIKALYQGGVTGKLQITGAVLNPVISGQIQVANGQVLLPTTGNTTTVASNNIDVAGVKQLQPQSPDSNNTVPEFDNLQLTLGNNVEIASPPLLSFRATGDLTVNGPLNAPVPEGTVRLRGGGVNLFTTQFNLTRNAANTATFRANQPRDPDLDVSLEAKVLDSGPRQIINTPLATSEINEQIIANIEPVRTIRVEARVDGPASQLNNNLELRSSPSRSETEIVALLGGSFIETLGRGDSTLGLVNLAGSALNIQQTFSKIGNSLGLSEFRLFPTLSYPTEGDEKGSSSSSSTLDLAAEIGVDISRNFSLSALKILTADNPPQFGVNYRFNPEFRLRTSTDLNDDTRAVVEYESRF</sequence>
<keyword evidence="3 5" id="KW-1133">Transmembrane helix</keyword>
<evidence type="ECO:0000256" key="2">
    <source>
        <dbReference type="ARBA" id="ARBA00022692"/>
    </source>
</evidence>
<evidence type="ECO:0000256" key="1">
    <source>
        <dbReference type="ARBA" id="ARBA00004167"/>
    </source>
</evidence>
<dbReference type="GO" id="GO:0009306">
    <property type="term" value="P:protein secretion"/>
    <property type="evidence" value="ECO:0007669"/>
    <property type="project" value="InterPro"/>
</dbReference>
<feature type="domain" description="Translocation and assembly module TamB C-terminal" evidence="6">
    <location>
        <begin position="1594"/>
        <end position="1987"/>
    </location>
</feature>
<gene>
    <name evidence="7" type="ORF">ICL16_01325</name>
</gene>
<reference evidence="7" key="1">
    <citation type="submission" date="2020-09" db="EMBL/GenBank/DDBJ databases">
        <title>Iningainema tapete sp. nov. (Scytonemataceae, Cyanobacteria) from greenhouses in central Florida (USA) produces two types of nodularin with biosynthetic potential for microcystin-LR and anabaenopeptins.</title>
        <authorList>
            <person name="Berthold D.E."/>
            <person name="Lefler F.W."/>
            <person name="Huang I.-S."/>
            <person name="Abdulla H."/>
            <person name="Zimba P.V."/>
            <person name="Laughinghouse H.D. IV."/>
        </authorList>
    </citation>
    <scope>NUCLEOTIDE SEQUENCE</scope>
    <source>
        <strain evidence="7">BLCCT55</strain>
    </source>
</reference>
<dbReference type="RefSeq" id="WP_190825091.1">
    <property type="nucleotide sequence ID" value="NZ_CAWPPI010000009.1"/>
</dbReference>
<dbReference type="GO" id="GO:0005886">
    <property type="term" value="C:plasma membrane"/>
    <property type="evidence" value="ECO:0007669"/>
    <property type="project" value="InterPro"/>
</dbReference>
<evidence type="ECO:0000256" key="3">
    <source>
        <dbReference type="ARBA" id="ARBA00022989"/>
    </source>
</evidence>
<keyword evidence="8" id="KW-1185">Reference proteome</keyword>
<comment type="caution">
    <text evidence="7">The sequence shown here is derived from an EMBL/GenBank/DDBJ whole genome shotgun (WGS) entry which is preliminary data.</text>
</comment>
<evidence type="ECO:0000256" key="5">
    <source>
        <dbReference type="SAM" id="Phobius"/>
    </source>
</evidence>
<dbReference type="InterPro" id="IPR007452">
    <property type="entry name" value="TamB_C"/>
</dbReference>
<evidence type="ECO:0000313" key="7">
    <source>
        <dbReference type="EMBL" id="MBD2770799.1"/>
    </source>
</evidence>
<keyword evidence="4 5" id="KW-0472">Membrane</keyword>
<dbReference type="Proteomes" id="UP000629098">
    <property type="component" value="Unassembled WGS sequence"/>
</dbReference>
<evidence type="ECO:0000259" key="6">
    <source>
        <dbReference type="Pfam" id="PF04357"/>
    </source>
</evidence>
<feature type="transmembrane region" description="Helical" evidence="5">
    <location>
        <begin position="20"/>
        <end position="47"/>
    </location>
</feature>
<dbReference type="InterPro" id="IPR053022">
    <property type="entry name" value="Chloroplast_translocon_comp"/>
</dbReference>